<dbReference type="RefSeq" id="WP_135625552.1">
    <property type="nucleotide sequence ID" value="NZ_RQGD01000050.1"/>
</dbReference>
<organism evidence="1 2">
    <name type="scientific">Leptospira ognonensis</name>
    <dbReference type="NCBI Taxonomy" id="2484945"/>
    <lineage>
        <taxon>Bacteria</taxon>
        <taxon>Pseudomonadati</taxon>
        <taxon>Spirochaetota</taxon>
        <taxon>Spirochaetia</taxon>
        <taxon>Leptospirales</taxon>
        <taxon>Leptospiraceae</taxon>
        <taxon>Leptospira</taxon>
    </lineage>
</organism>
<dbReference type="AlphaFoldDB" id="A0A4R9JW75"/>
<evidence type="ECO:0000313" key="2">
    <source>
        <dbReference type="Proteomes" id="UP000297693"/>
    </source>
</evidence>
<dbReference type="Proteomes" id="UP000297693">
    <property type="component" value="Unassembled WGS sequence"/>
</dbReference>
<reference evidence="1" key="1">
    <citation type="journal article" date="2019" name="PLoS Negl. Trop. Dis.">
        <title>Revisiting the worldwide diversity of Leptospira species in the environment.</title>
        <authorList>
            <person name="Vincent A.T."/>
            <person name="Schiettekatte O."/>
            <person name="Bourhy P."/>
            <person name="Veyrier F.J."/>
            <person name="Picardeau M."/>
        </authorList>
    </citation>
    <scope>NUCLEOTIDE SEQUENCE [LARGE SCALE GENOMIC DNA]</scope>
    <source>
        <strain evidence="1">201702476</strain>
    </source>
</reference>
<proteinExistence type="predicted"/>
<accession>A0A4R9JW75</accession>
<protein>
    <recommendedName>
        <fullName evidence="3">DAC domain-containing protein</fullName>
    </recommendedName>
</protein>
<evidence type="ECO:0000313" key="1">
    <source>
        <dbReference type="EMBL" id="TGL55693.1"/>
    </source>
</evidence>
<name>A0A4R9JW75_9LEPT</name>
<dbReference type="OrthoDB" id="5472034at2"/>
<sequence>MKTEILNYLENLFPGSRIIENSIKLDSSIENNKNRKSMNISLMDTIYEVTKLNTFNSIDSFLFRLVANKLEEFHNLELNHEISKLIIENIFDNAILRSFIFEEFENYELTYRSNLVTDLLNGLQYWRNKTYEGKNISFGFIIDGSLERSYNNHEIFNNIQNHITKDYFAPLSDGMCSFLSINLEGEIIGINQFDTFHDGSMLPYRFSTVNNLRNSSVLIQTRLGDILLIKEGNLKFVKKNQQWIQFDTNSLMHKISANLNIYEKKLKEAVFQTCLDISLAKTGGVLAVVDDEHFQSKKFISNDLNDDSNFQNKKRFLYSLTKGYKFQDLSRSLRKEILSIDGSTVINRHGYILLIGTIIKISGGSLGGGRTAASVELSKSGAAVKLSTDGYIEVYIDGNRTPVMKID</sequence>
<dbReference type="EMBL" id="RQGD01000050">
    <property type="protein sequence ID" value="TGL55693.1"/>
    <property type="molecule type" value="Genomic_DNA"/>
</dbReference>
<evidence type="ECO:0008006" key="3">
    <source>
        <dbReference type="Google" id="ProtNLM"/>
    </source>
</evidence>
<comment type="caution">
    <text evidence="1">The sequence shown here is derived from an EMBL/GenBank/DDBJ whole genome shotgun (WGS) entry which is preliminary data.</text>
</comment>
<gene>
    <name evidence="1" type="ORF">EHQ58_18465</name>
</gene>
<keyword evidence="2" id="KW-1185">Reference proteome</keyword>